<dbReference type="RefSeq" id="WP_069438040.1">
    <property type="nucleotide sequence ID" value="NZ_LPWG01000013.1"/>
</dbReference>
<organism evidence="1 2">
    <name type="scientific">Methyloceanibacter methanicus</name>
    <dbReference type="NCBI Taxonomy" id="1774968"/>
    <lineage>
        <taxon>Bacteria</taxon>
        <taxon>Pseudomonadati</taxon>
        <taxon>Pseudomonadota</taxon>
        <taxon>Alphaproteobacteria</taxon>
        <taxon>Hyphomicrobiales</taxon>
        <taxon>Hyphomicrobiaceae</taxon>
        <taxon>Methyloceanibacter</taxon>
    </lineage>
</organism>
<dbReference type="Proteomes" id="UP000094501">
    <property type="component" value="Unassembled WGS sequence"/>
</dbReference>
<evidence type="ECO:0000313" key="1">
    <source>
        <dbReference type="EMBL" id="ODR98584.1"/>
    </source>
</evidence>
<name>A0A1E3VYG0_9HYPH</name>
<proteinExistence type="predicted"/>
<keyword evidence="2" id="KW-1185">Reference proteome</keyword>
<gene>
    <name evidence="1" type="ORF">AUC68_09265</name>
</gene>
<reference evidence="1 2" key="1">
    <citation type="journal article" date="2016" name="Environ. Microbiol.">
        <title>New Methyloceanibacter diversity from North Sea sediments includes methanotroph containing solely the soluble methane monooxygenase.</title>
        <authorList>
            <person name="Vekeman B."/>
            <person name="Kerckhof F.M."/>
            <person name="Cremers G."/>
            <person name="de Vos P."/>
            <person name="Vandamme P."/>
            <person name="Boon N."/>
            <person name="Op den Camp H.J."/>
            <person name="Heylen K."/>
        </authorList>
    </citation>
    <scope>NUCLEOTIDE SEQUENCE [LARGE SCALE GENOMIC DNA]</scope>
    <source>
        <strain evidence="1 2">R-67174</strain>
    </source>
</reference>
<dbReference type="EMBL" id="LPWG01000013">
    <property type="protein sequence ID" value="ODR98584.1"/>
    <property type="molecule type" value="Genomic_DNA"/>
</dbReference>
<accession>A0A1E3VYG0</accession>
<protein>
    <submittedName>
        <fullName evidence="1">Uncharacterized protein</fullName>
    </submittedName>
</protein>
<sequence length="75" mass="7791">MPHDPAVTPEAVLLDAGGPKVTLTLKPPLMTFPVPTDGGTLGLEPTLMIAEVFLGARQKRAGFGGPILGCGKRRL</sequence>
<evidence type="ECO:0000313" key="2">
    <source>
        <dbReference type="Proteomes" id="UP000094501"/>
    </source>
</evidence>
<comment type="caution">
    <text evidence="1">The sequence shown here is derived from an EMBL/GenBank/DDBJ whole genome shotgun (WGS) entry which is preliminary data.</text>
</comment>
<dbReference type="AlphaFoldDB" id="A0A1E3VYG0"/>